<evidence type="ECO:0000313" key="2">
    <source>
        <dbReference type="EMBL" id="SFF67153.1"/>
    </source>
</evidence>
<name>A0A1I2KKX3_9BACT</name>
<dbReference type="InterPro" id="IPR035205">
    <property type="entry name" value="DUF5320"/>
</dbReference>
<feature type="region of interest" description="Disordered" evidence="1">
    <location>
        <begin position="1"/>
        <end position="75"/>
    </location>
</feature>
<feature type="compositionally biased region" description="Polar residues" evidence="1">
    <location>
        <begin position="27"/>
        <end position="49"/>
    </location>
</feature>
<evidence type="ECO:0000256" key="1">
    <source>
        <dbReference type="SAM" id="MobiDB-lite"/>
    </source>
</evidence>
<dbReference type="RefSeq" id="WP_093921220.1">
    <property type="nucleotide sequence ID" value="NZ_FONW01000012.1"/>
</dbReference>
<sequence length="75" mass="8184">MPGFNQRGPAGEGPMTGRKQGKCANKGRSQMRNNQLEQASEGQSFQQEDTAPRGFGFRRGLKRRNASGRGLGCRS</sequence>
<dbReference type="EMBL" id="FONW01000012">
    <property type="protein sequence ID" value="SFF67153.1"/>
    <property type="molecule type" value="Genomic_DNA"/>
</dbReference>
<dbReference type="AlphaFoldDB" id="A0A1I2KKX3"/>
<accession>A0A1I2KKX3</accession>
<proteinExistence type="predicted"/>
<organism evidence="2 3">
    <name type="scientific">Sunxiuqinia elliptica</name>
    <dbReference type="NCBI Taxonomy" id="655355"/>
    <lineage>
        <taxon>Bacteria</taxon>
        <taxon>Pseudomonadati</taxon>
        <taxon>Bacteroidota</taxon>
        <taxon>Bacteroidia</taxon>
        <taxon>Marinilabiliales</taxon>
        <taxon>Prolixibacteraceae</taxon>
        <taxon>Sunxiuqinia</taxon>
    </lineage>
</organism>
<dbReference type="STRING" id="655355.SAMN05216283_11280"/>
<gene>
    <name evidence="2" type="ORF">SAMN05216283_11280</name>
</gene>
<dbReference type="Pfam" id="PF17253">
    <property type="entry name" value="DUF5320"/>
    <property type="match status" value="1"/>
</dbReference>
<reference evidence="2 3" key="1">
    <citation type="submission" date="2016-10" db="EMBL/GenBank/DDBJ databases">
        <authorList>
            <person name="de Groot N.N."/>
        </authorList>
    </citation>
    <scope>NUCLEOTIDE SEQUENCE [LARGE SCALE GENOMIC DNA]</scope>
    <source>
        <strain evidence="2 3">CGMCC 1.9156</strain>
    </source>
</reference>
<evidence type="ECO:0000313" key="3">
    <source>
        <dbReference type="Proteomes" id="UP000198964"/>
    </source>
</evidence>
<dbReference type="Proteomes" id="UP000198964">
    <property type="component" value="Unassembled WGS sequence"/>
</dbReference>
<keyword evidence="3" id="KW-1185">Reference proteome</keyword>
<protein>
    <submittedName>
        <fullName evidence="2">Uncharacterized protein</fullName>
    </submittedName>
</protein>